<organism evidence="3 4">
    <name type="scientific">Sphagnum jensenii</name>
    <dbReference type="NCBI Taxonomy" id="128206"/>
    <lineage>
        <taxon>Eukaryota</taxon>
        <taxon>Viridiplantae</taxon>
        <taxon>Streptophyta</taxon>
        <taxon>Embryophyta</taxon>
        <taxon>Bryophyta</taxon>
        <taxon>Sphagnophytina</taxon>
        <taxon>Sphagnopsida</taxon>
        <taxon>Sphagnales</taxon>
        <taxon>Sphagnaceae</taxon>
        <taxon>Sphagnum</taxon>
    </lineage>
</organism>
<feature type="compositionally biased region" description="Low complexity" evidence="1">
    <location>
        <begin position="71"/>
        <end position="82"/>
    </location>
</feature>
<proteinExistence type="predicted"/>
<accession>A0ABP0WAG7</accession>
<reference evidence="3" key="1">
    <citation type="submission" date="2024-02" db="EMBL/GenBank/DDBJ databases">
        <authorList>
            <consortium name="ELIXIR-Norway"/>
            <consortium name="Elixir Norway"/>
        </authorList>
    </citation>
    <scope>NUCLEOTIDE SEQUENCE</scope>
</reference>
<feature type="signal peptide" evidence="2">
    <location>
        <begin position="1"/>
        <end position="36"/>
    </location>
</feature>
<feature type="chain" id="PRO_5046885492" description="Glycine-rich protein" evidence="2">
    <location>
        <begin position="37"/>
        <end position="263"/>
    </location>
</feature>
<evidence type="ECO:0000256" key="2">
    <source>
        <dbReference type="SAM" id="SignalP"/>
    </source>
</evidence>
<evidence type="ECO:0000313" key="3">
    <source>
        <dbReference type="EMBL" id="CAK9263823.1"/>
    </source>
</evidence>
<dbReference type="Proteomes" id="UP001497444">
    <property type="component" value="Chromosome 16"/>
</dbReference>
<dbReference type="EMBL" id="OZ020111">
    <property type="protein sequence ID" value="CAK9263823.1"/>
    <property type="molecule type" value="Genomic_DNA"/>
</dbReference>
<evidence type="ECO:0000313" key="4">
    <source>
        <dbReference type="Proteomes" id="UP001497444"/>
    </source>
</evidence>
<feature type="region of interest" description="Disordered" evidence="1">
    <location>
        <begin position="66"/>
        <end position="90"/>
    </location>
</feature>
<protein>
    <recommendedName>
        <fullName evidence="5">Glycine-rich protein</fullName>
    </recommendedName>
</protein>
<gene>
    <name evidence="3" type="ORF">CSSPJE1EN1_LOCUS9301</name>
</gene>
<keyword evidence="4" id="KW-1185">Reference proteome</keyword>
<evidence type="ECO:0000256" key="1">
    <source>
        <dbReference type="SAM" id="MobiDB-lite"/>
    </source>
</evidence>
<name>A0ABP0WAG7_9BRYO</name>
<keyword evidence="2" id="KW-0732">Signal</keyword>
<sequence length="263" mass="25659">MLGVSRSRSRAQNNLGPLALMLSLALLLSLVAFVLPAVISASASDLPAAGTQNDEEPTVTRKLLQSANSETTNTATDTAAAAVDGKKKPGMGIEGRYRGAHHHGSYGRAGPRFQTVDEGTTMNQIPESEELYQNGGYGGGYGGGRGGYGGGRGGYGGGRGGYGGGRGGYGGGGYGGRYSVEVGDEFVDTGAAADSTDVDAEELQYRGGGGRGGGYGGGGRGGGGYGGGGYGGGGYGGGGRGGYGGGRGGYGGGGGRGGYGRGY</sequence>
<evidence type="ECO:0008006" key="5">
    <source>
        <dbReference type="Google" id="ProtNLM"/>
    </source>
</evidence>